<dbReference type="Gene3D" id="1.10.10.10">
    <property type="entry name" value="Winged helix-like DNA-binding domain superfamily/Winged helix DNA-binding domain"/>
    <property type="match status" value="1"/>
</dbReference>
<feature type="region of interest" description="Disordered" evidence="4">
    <location>
        <begin position="160"/>
        <end position="179"/>
    </location>
</feature>
<dbReference type="CDD" id="cd00090">
    <property type="entry name" value="HTH_ARSR"/>
    <property type="match status" value="1"/>
</dbReference>
<dbReference type="Pfam" id="PF12840">
    <property type="entry name" value="HTH_20"/>
    <property type="match status" value="1"/>
</dbReference>
<proteinExistence type="predicted"/>
<sequence length="193" mass="21510">MTAPENQRRIDARSLRALAHPLRVRILDALAAEGPATSARLSERLGESTGTISWHLRLLAEHGFIEEDTARGTRRERWWRRVRSRNVLSTTDFADDPESRDAAAVYLQEMLRGQFRRVSDSLAAEWTGAWRDSGSVSDWNNLVLTPDQLRALSEELSQVVARHTPDPDAEPDPSARPVVVQIQAVPRAEGGAA</sequence>
<comment type="caution">
    <text evidence="6">The sequence shown here is derived from an EMBL/GenBank/DDBJ whole genome shotgun (WGS) entry which is preliminary data.</text>
</comment>
<keyword evidence="7" id="KW-1185">Reference proteome</keyword>
<dbReference type="InterPro" id="IPR051081">
    <property type="entry name" value="HTH_MetalResp_TranReg"/>
</dbReference>
<dbReference type="PANTHER" id="PTHR33154:SF15">
    <property type="entry name" value="REGULATORY PROTEIN ARSR"/>
    <property type="match status" value="1"/>
</dbReference>
<organism evidence="6 7">
    <name type="scientific">Kitasatospora arboriphila</name>
    <dbReference type="NCBI Taxonomy" id="258052"/>
    <lineage>
        <taxon>Bacteria</taxon>
        <taxon>Bacillati</taxon>
        <taxon>Actinomycetota</taxon>
        <taxon>Actinomycetes</taxon>
        <taxon>Kitasatosporales</taxon>
        <taxon>Streptomycetaceae</taxon>
        <taxon>Kitasatospora</taxon>
    </lineage>
</organism>
<dbReference type="InterPro" id="IPR001845">
    <property type="entry name" value="HTH_ArsR_DNA-bd_dom"/>
</dbReference>
<dbReference type="InterPro" id="IPR036388">
    <property type="entry name" value="WH-like_DNA-bd_sf"/>
</dbReference>
<name>A0ABP4DWR8_9ACTN</name>
<reference evidence="7" key="1">
    <citation type="journal article" date="2019" name="Int. J. Syst. Evol. Microbiol.">
        <title>The Global Catalogue of Microorganisms (GCM) 10K type strain sequencing project: providing services to taxonomists for standard genome sequencing and annotation.</title>
        <authorList>
            <consortium name="The Broad Institute Genomics Platform"/>
            <consortium name="The Broad Institute Genome Sequencing Center for Infectious Disease"/>
            <person name="Wu L."/>
            <person name="Ma J."/>
        </authorList>
    </citation>
    <scope>NUCLEOTIDE SEQUENCE [LARGE SCALE GENOMIC DNA]</scope>
    <source>
        <strain evidence="7">JCM 13002</strain>
    </source>
</reference>
<dbReference type="EMBL" id="BAAALD010000009">
    <property type="protein sequence ID" value="GAA1074749.1"/>
    <property type="molecule type" value="Genomic_DNA"/>
</dbReference>
<dbReference type="InterPro" id="IPR011991">
    <property type="entry name" value="ArsR-like_HTH"/>
</dbReference>
<dbReference type="RefSeq" id="WP_344622660.1">
    <property type="nucleotide sequence ID" value="NZ_BAAALD010000009.1"/>
</dbReference>
<keyword evidence="2" id="KW-0238">DNA-binding</keyword>
<feature type="domain" description="HTH arsR-type" evidence="5">
    <location>
        <begin position="13"/>
        <end position="93"/>
    </location>
</feature>
<evidence type="ECO:0000256" key="2">
    <source>
        <dbReference type="ARBA" id="ARBA00023125"/>
    </source>
</evidence>
<gene>
    <name evidence="6" type="ORF">GCM10009663_14580</name>
</gene>
<keyword evidence="3" id="KW-0804">Transcription</keyword>
<dbReference type="InterPro" id="IPR036390">
    <property type="entry name" value="WH_DNA-bd_sf"/>
</dbReference>
<dbReference type="Proteomes" id="UP001499987">
    <property type="component" value="Unassembled WGS sequence"/>
</dbReference>
<accession>A0ABP4DWR8</accession>
<evidence type="ECO:0000259" key="5">
    <source>
        <dbReference type="SMART" id="SM00418"/>
    </source>
</evidence>
<keyword evidence="1" id="KW-0805">Transcription regulation</keyword>
<dbReference type="PANTHER" id="PTHR33154">
    <property type="entry name" value="TRANSCRIPTIONAL REGULATOR, ARSR FAMILY"/>
    <property type="match status" value="1"/>
</dbReference>
<dbReference type="SMART" id="SM00418">
    <property type="entry name" value="HTH_ARSR"/>
    <property type="match status" value="1"/>
</dbReference>
<evidence type="ECO:0000313" key="6">
    <source>
        <dbReference type="EMBL" id="GAA1074749.1"/>
    </source>
</evidence>
<evidence type="ECO:0000256" key="1">
    <source>
        <dbReference type="ARBA" id="ARBA00023015"/>
    </source>
</evidence>
<evidence type="ECO:0000313" key="7">
    <source>
        <dbReference type="Proteomes" id="UP001499987"/>
    </source>
</evidence>
<evidence type="ECO:0000256" key="3">
    <source>
        <dbReference type="ARBA" id="ARBA00023163"/>
    </source>
</evidence>
<dbReference type="SUPFAM" id="SSF46785">
    <property type="entry name" value="Winged helix' DNA-binding domain"/>
    <property type="match status" value="1"/>
</dbReference>
<protein>
    <submittedName>
        <fullName evidence="6">Helix-turn-helix domain-containing protein</fullName>
    </submittedName>
</protein>
<evidence type="ECO:0000256" key="4">
    <source>
        <dbReference type="SAM" id="MobiDB-lite"/>
    </source>
</evidence>